<dbReference type="Pfam" id="PF13968">
    <property type="entry name" value="DUF4220"/>
    <property type="match status" value="1"/>
</dbReference>
<dbReference type="PANTHER" id="PTHR31325">
    <property type="entry name" value="OS01G0798800 PROTEIN-RELATED"/>
    <property type="match status" value="1"/>
</dbReference>
<accession>A0A835FN75</accession>
<evidence type="ECO:0000313" key="4">
    <source>
        <dbReference type="Proteomes" id="UP000636709"/>
    </source>
</evidence>
<organism evidence="3 4">
    <name type="scientific">Digitaria exilis</name>
    <dbReference type="NCBI Taxonomy" id="1010633"/>
    <lineage>
        <taxon>Eukaryota</taxon>
        <taxon>Viridiplantae</taxon>
        <taxon>Streptophyta</taxon>
        <taxon>Embryophyta</taxon>
        <taxon>Tracheophyta</taxon>
        <taxon>Spermatophyta</taxon>
        <taxon>Magnoliopsida</taxon>
        <taxon>Liliopsida</taxon>
        <taxon>Poales</taxon>
        <taxon>Poaceae</taxon>
        <taxon>PACMAD clade</taxon>
        <taxon>Panicoideae</taxon>
        <taxon>Panicodae</taxon>
        <taxon>Paniceae</taxon>
        <taxon>Anthephorinae</taxon>
        <taxon>Digitaria</taxon>
    </lineage>
</organism>
<dbReference type="AlphaFoldDB" id="A0A835FN75"/>
<proteinExistence type="predicted"/>
<feature type="transmembrane region" description="Helical" evidence="1">
    <location>
        <begin position="289"/>
        <end position="320"/>
    </location>
</feature>
<keyword evidence="1" id="KW-0472">Membrane</keyword>
<feature type="transmembrane region" description="Helical" evidence="1">
    <location>
        <begin position="116"/>
        <end position="134"/>
    </location>
</feature>
<feature type="transmembrane region" description="Helical" evidence="1">
    <location>
        <begin position="84"/>
        <end position="104"/>
    </location>
</feature>
<comment type="caution">
    <text evidence="3">The sequence shown here is derived from an EMBL/GenBank/DDBJ whole genome shotgun (WGS) entry which is preliminary data.</text>
</comment>
<protein>
    <recommendedName>
        <fullName evidence="2">DUF4220 domain-containing protein</fullName>
    </recommendedName>
</protein>
<sequence length="551" mass="62196">MGSFWQLINAWEIQLLVLLSFILQVFLFFTGSLRRRSTNALLRGTIWLAYLGADVVAIYALGILSRNDSVAMGGNELTTYHPLAFLWAPFLLIHLGGQDTITAFAIEDNNLWLRHMLNMVVQVTLALYVFWRSTSSKHSAWLLAPGIFLFVAGIIKYGERTMALLMNGNLNSFGESGSSSERSIPFKSLNEGYDGYICGALHLSPSMRGLFAGRWSAIEFDMVELDHVKLFKLLDIELCVMYSDLYTKAILLRTMGGIVLRLISQVSIIIALVLFAVSGKAGYGTADVVITYTLLIGGLFLEVSAVLTTVVASPWTWAWLQHRGSHRLARISRYLLLSCGCFGWQETRPLWSNAMGQYRFLSYRGDDAAVESLSQRVMSKVRKVAGFFGIGETRMKLFWVSKILDTTYEALDDKITECLVTEIRRIQGQGEGGTYSRKWRYIGPLVEHATTFGDFTYMVSMLHLLTECCLKETPNTGGDDGVDLPYTCRKLSNYMLYLVAAHPESASLLLEVSAERPDFWLELLPLQLFRFLPEEMELNMRENYKETLERS</sequence>
<evidence type="ECO:0000256" key="1">
    <source>
        <dbReference type="SAM" id="Phobius"/>
    </source>
</evidence>
<keyword evidence="1" id="KW-1133">Transmembrane helix</keyword>
<dbReference type="InterPro" id="IPR025315">
    <property type="entry name" value="DUF4220"/>
</dbReference>
<name>A0A835FN75_9POAL</name>
<keyword evidence="1" id="KW-0812">Transmembrane</keyword>
<feature type="transmembrane region" description="Helical" evidence="1">
    <location>
        <begin position="45"/>
        <end position="64"/>
    </location>
</feature>
<dbReference type="EMBL" id="JACEFO010000544">
    <property type="protein sequence ID" value="KAF8765784.1"/>
    <property type="molecule type" value="Genomic_DNA"/>
</dbReference>
<evidence type="ECO:0000259" key="2">
    <source>
        <dbReference type="Pfam" id="PF13968"/>
    </source>
</evidence>
<feature type="transmembrane region" description="Helical" evidence="1">
    <location>
        <begin position="258"/>
        <end position="277"/>
    </location>
</feature>
<feature type="domain" description="DUF4220" evidence="2">
    <location>
        <begin position="47"/>
        <end position="363"/>
    </location>
</feature>
<evidence type="ECO:0000313" key="3">
    <source>
        <dbReference type="EMBL" id="KAF8765784.1"/>
    </source>
</evidence>
<dbReference type="OrthoDB" id="1689146at2759"/>
<keyword evidence="4" id="KW-1185">Reference proteome</keyword>
<feature type="transmembrane region" description="Helical" evidence="1">
    <location>
        <begin position="13"/>
        <end position="33"/>
    </location>
</feature>
<gene>
    <name evidence="3" type="ORF">HU200_008293</name>
</gene>
<reference evidence="3" key="1">
    <citation type="submission" date="2020-07" db="EMBL/GenBank/DDBJ databases">
        <title>Genome sequence and genetic diversity analysis of an under-domesticated orphan crop, white fonio (Digitaria exilis).</title>
        <authorList>
            <person name="Bennetzen J.L."/>
            <person name="Chen S."/>
            <person name="Ma X."/>
            <person name="Wang X."/>
            <person name="Yssel A.E.J."/>
            <person name="Chaluvadi S.R."/>
            <person name="Johnson M."/>
            <person name="Gangashetty P."/>
            <person name="Hamidou F."/>
            <person name="Sanogo M.D."/>
            <person name="Zwaenepoel A."/>
            <person name="Wallace J."/>
            <person name="Van De Peer Y."/>
            <person name="Van Deynze A."/>
        </authorList>
    </citation>
    <scope>NUCLEOTIDE SEQUENCE</scope>
    <source>
        <tissue evidence="3">Leaves</tissue>
    </source>
</reference>
<feature type="transmembrane region" description="Helical" evidence="1">
    <location>
        <begin position="140"/>
        <end position="158"/>
    </location>
</feature>
<dbReference type="Proteomes" id="UP000636709">
    <property type="component" value="Unassembled WGS sequence"/>
</dbReference>